<keyword evidence="2" id="KW-1185">Reference proteome</keyword>
<dbReference type="Proteomes" id="UP000070444">
    <property type="component" value="Unassembled WGS sequence"/>
</dbReference>
<name>A0A137P6A4_CONC2</name>
<sequence length="587" mass="68720">MNEYISQLKEINSLQSYRLFYQSLISTVNTKISESSIESEEWLEKFQWELFPELLKISENQIKAIDDNQVIYSEVEERTQLLNICFNNMSSMELLLFIDQFLKNFELNNYEELVGIFQWLDMLQLANQALSNLRSKQFLSNAEDILSQLITTFKQVASSLYHYDPKDTILDTRTSNEPVCFHSYINQKINSKLIDLIQIANSKIDLNEIDLKSKLSKEAKIILQLLGFYSEIVSAEYGSAILDFSSIYFTKSVTSHYKLVELDSIQENFNSIYTQVLEIMEPIIPYKNIIVDYLNISEQCFDNSYTKILQTSIYFCFGLLISIELISHRLDIQSKLNTTKGWSISSQLSFANYWYLSNQLIQCEDITTKLGYIDVSVLLRLEYLFNNDRPKQFHLDENMMDFIMLINLYNNTKERKLNLIILKCSIAEYKLFDNNDQLSILKFSINNCNHLNLTQIKNGLISILKYEDQISFDLDWLNYSHLLLAPISKITLEYIHVELNYISLLISFYIYKFQKYQNLQESNSSIGTREHITLIQSDLINKLVNLIKFLEAQKLSIISMELILESIKFNLERLEEIVGSLRLSSHN</sequence>
<reference evidence="1 2" key="1">
    <citation type="journal article" date="2015" name="Genome Biol. Evol.">
        <title>Phylogenomic analyses indicate that early fungi evolved digesting cell walls of algal ancestors of land plants.</title>
        <authorList>
            <person name="Chang Y."/>
            <person name="Wang S."/>
            <person name="Sekimoto S."/>
            <person name="Aerts A.L."/>
            <person name="Choi C."/>
            <person name="Clum A."/>
            <person name="LaButti K.M."/>
            <person name="Lindquist E.A."/>
            <person name="Yee Ngan C."/>
            <person name="Ohm R.A."/>
            <person name="Salamov A.A."/>
            <person name="Grigoriev I.V."/>
            <person name="Spatafora J.W."/>
            <person name="Berbee M.L."/>
        </authorList>
    </citation>
    <scope>NUCLEOTIDE SEQUENCE [LARGE SCALE GENOMIC DNA]</scope>
    <source>
        <strain evidence="1 2">NRRL 28638</strain>
    </source>
</reference>
<protein>
    <submittedName>
        <fullName evidence="1">Uncharacterized protein</fullName>
    </submittedName>
</protein>
<gene>
    <name evidence="1" type="ORF">CONCODRAFT_85236</name>
</gene>
<proteinExistence type="predicted"/>
<dbReference type="AlphaFoldDB" id="A0A137P6A4"/>
<evidence type="ECO:0000313" key="2">
    <source>
        <dbReference type="Proteomes" id="UP000070444"/>
    </source>
</evidence>
<accession>A0A137P6A4</accession>
<organism evidence="1 2">
    <name type="scientific">Conidiobolus coronatus (strain ATCC 28846 / CBS 209.66 / NRRL 28638)</name>
    <name type="common">Delacroixia coronata</name>
    <dbReference type="NCBI Taxonomy" id="796925"/>
    <lineage>
        <taxon>Eukaryota</taxon>
        <taxon>Fungi</taxon>
        <taxon>Fungi incertae sedis</taxon>
        <taxon>Zoopagomycota</taxon>
        <taxon>Entomophthoromycotina</taxon>
        <taxon>Entomophthoromycetes</taxon>
        <taxon>Entomophthorales</taxon>
        <taxon>Ancylistaceae</taxon>
        <taxon>Conidiobolus</taxon>
    </lineage>
</organism>
<dbReference type="EMBL" id="KQ964499">
    <property type="protein sequence ID" value="KXN70537.1"/>
    <property type="molecule type" value="Genomic_DNA"/>
</dbReference>
<evidence type="ECO:0000313" key="1">
    <source>
        <dbReference type="EMBL" id="KXN70537.1"/>
    </source>
</evidence>